<dbReference type="Gene3D" id="1.10.357.20">
    <property type="entry name" value="SLC41 divalent cation transporters, integral membrane domain"/>
    <property type="match status" value="1"/>
</dbReference>
<evidence type="ECO:0000256" key="3">
    <source>
        <dbReference type="ARBA" id="ARBA00022448"/>
    </source>
</evidence>
<evidence type="ECO:0000313" key="11">
    <source>
        <dbReference type="EMBL" id="MDS1271015.1"/>
    </source>
</evidence>
<dbReference type="SUPFAM" id="SSF158791">
    <property type="entry name" value="MgtE N-terminal domain-like"/>
    <property type="match status" value="1"/>
</dbReference>
<evidence type="ECO:0000313" key="12">
    <source>
        <dbReference type="Proteomes" id="UP001250214"/>
    </source>
</evidence>
<dbReference type="InterPro" id="IPR006668">
    <property type="entry name" value="Mg_transptr_MgtE_intracell_dom"/>
</dbReference>
<comment type="function">
    <text evidence="9">Acts as a magnesium transporter.</text>
</comment>
<feature type="transmembrane region" description="Helical" evidence="9">
    <location>
        <begin position="381"/>
        <end position="401"/>
    </location>
</feature>
<sequence>MHSMLLERLQERNLARAKESLNLLSPDEAVAALREFPATEHVLAFRLLDKQFAIEVFELLSEDEQVNLLEAMTSSEAADVLAELDLDDQARLVDEAPAAVAKRLLAALSAADRARVGTLLSYPADSAGRIANPHYLAVRPHVTAREALATIRNSHLDAEDLGTVFVIDVDRRYLGLVSVVELVKAPESQQVADLARLPDIAVATTEDAETAARLPQRHDLTAVPVVDSERRMVGIIHTDDAIRVLEEGTSEDLARTGGSEPLSRPYLLATPFHLARKRAVWLLLLGVAAVLTVNVLAVFEETLEAVVALALFFPLLIDTGGNSGSQAATVVIRAMSVGEVRLRDFVKVVWREAQVGLMLGLMLGAIALPVIWTFFGLEFAVIVASSLALICLWASFVGGMLPMVAKRVGIDPAVVSAPLITTLVDATGLIIYFLIAMSVLGL</sequence>
<dbReference type="PANTHER" id="PTHR41394:SF8">
    <property type="entry name" value="MAGNESIUM TRANSPORTER MGTE"/>
    <property type="match status" value="1"/>
</dbReference>
<dbReference type="Pfam" id="PF03448">
    <property type="entry name" value="MgtE_N"/>
    <property type="match status" value="1"/>
</dbReference>
<dbReference type="InterPro" id="IPR038076">
    <property type="entry name" value="MgtE_N_sf"/>
</dbReference>
<dbReference type="SMART" id="SM00924">
    <property type="entry name" value="MgtE_N"/>
    <property type="match status" value="1"/>
</dbReference>
<dbReference type="SUPFAM" id="SSF161093">
    <property type="entry name" value="MgtE membrane domain-like"/>
    <property type="match status" value="1"/>
</dbReference>
<dbReference type="InterPro" id="IPR046342">
    <property type="entry name" value="CBS_dom_sf"/>
</dbReference>
<dbReference type="CDD" id="cd04606">
    <property type="entry name" value="CBS_pair_Mg_transporter"/>
    <property type="match status" value="1"/>
</dbReference>
<dbReference type="RefSeq" id="WP_310912568.1">
    <property type="nucleotide sequence ID" value="NZ_JAVLVT010000005.1"/>
</dbReference>
<feature type="transmembrane region" description="Helical" evidence="9">
    <location>
        <begin position="279"/>
        <end position="299"/>
    </location>
</feature>
<proteinExistence type="inferred from homology"/>
<dbReference type="Pfam" id="PF00571">
    <property type="entry name" value="CBS"/>
    <property type="match status" value="2"/>
</dbReference>
<dbReference type="NCBIfam" id="TIGR00400">
    <property type="entry name" value="mgtE"/>
    <property type="match status" value="1"/>
</dbReference>
<keyword evidence="8" id="KW-0129">CBS domain</keyword>
<protein>
    <recommendedName>
        <fullName evidence="9">Magnesium transporter MgtE</fullName>
    </recommendedName>
</protein>
<dbReference type="Proteomes" id="UP001250214">
    <property type="component" value="Unassembled WGS sequence"/>
</dbReference>
<evidence type="ECO:0000256" key="5">
    <source>
        <dbReference type="ARBA" id="ARBA00022842"/>
    </source>
</evidence>
<dbReference type="InterPro" id="IPR006667">
    <property type="entry name" value="SLC41_membr_dom"/>
</dbReference>
<comment type="caution">
    <text evidence="9">Lacks conserved residue(s) required for the propagation of feature annotation.</text>
</comment>
<keyword evidence="7 9" id="KW-0472">Membrane</keyword>
<feature type="transmembrane region" description="Helical" evidence="9">
    <location>
        <begin position="353"/>
        <end position="375"/>
    </location>
</feature>
<feature type="domain" description="CBS" evidence="10">
    <location>
        <begin position="194"/>
        <end position="251"/>
    </location>
</feature>
<dbReference type="Gene3D" id="3.10.580.10">
    <property type="entry name" value="CBS-domain"/>
    <property type="match status" value="1"/>
</dbReference>
<dbReference type="PROSITE" id="PS51371">
    <property type="entry name" value="CBS"/>
    <property type="match status" value="1"/>
</dbReference>
<evidence type="ECO:0000256" key="8">
    <source>
        <dbReference type="PROSITE-ProRule" id="PRU00703"/>
    </source>
</evidence>
<evidence type="ECO:0000256" key="6">
    <source>
        <dbReference type="ARBA" id="ARBA00022989"/>
    </source>
</evidence>
<evidence type="ECO:0000256" key="4">
    <source>
        <dbReference type="ARBA" id="ARBA00022692"/>
    </source>
</evidence>
<name>A0ABU2H6U0_9ACTN</name>
<accession>A0ABU2H6U0</accession>
<keyword evidence="3 9" id="KW-0813">Transport</keyword>
<evidence type="ECO:0000256" key="2">
    <source>
        <dbReference type="ARBA" id="ARBA00009749"/>
    </source>
</evidence>
<evidence type="ECO:0000259" key="10">
    <source>
        <dbReference type="PROSITE" id="PS51371"/>
    </source>
</evidence>
<evidence type="ECO:0000256" key="7">
    <source>
        <dbReference type="ARBA" id="ARBA00023136"/>
    </source>
</evidence>
<comment type="subcellular location">
    <subcellularLocation>
        <location evidence="9">Cell membrane</location>
        <topology evidence="9">Multi-pass membrane protein</topology>
    </subcellularLocation>
    <subcellularLocation>
        <location evidence="1">Membrane</location>
        <topology evidence="1">Multi-pass membrane protein</topology>
    </subcellularLocation>
</comment>
<keyword evidence="12" id="KW-1185">Reference proteome</keyword>
<dbReference type="SUPFAM" id="SSF54631">
    <property type="entry name" value="CBS-domain pair"/>
    <property type="match status" value="1"/>
</dbReference>
<keyword evidence="5 9" id="KW-0460">Magnesium</keyword>
<comment type="caution">
    <text evidence="11">The sequence shown here is derived from an EMBL/GenBank/DDBJ whole genome shotgun (WGS) entry which is preliminary data.</text>
</comment>
<dbReference type="InterPro" id="IPR000644">
    <property type="entry name" value="CBS_dom"/>
</dbReference>
<evidence type="ECO:0000256" key="1">
    <source>
        <dbReference type="ARBA" id="ARBA00004141"/>
    </source>
</evidence>
<keyword evidence="9" id="KW-0479">Metal-binding</keyword>
<keyword evidence="4 9" id="KW-0812">Transmembrane</keyword>
<feature type="transmembrane region" description="Helical" evidence="9">
    <location>
        <begin position="413"/>
        <end position="435"/>
    </location>
</feature>
<dbReference type="PANTHER" id="PTHR41394">
    <property type="entry name" value="MAGNESIUM TRANSPORTER MGTE"/>
    <property type="match status" value="1"/>
</dbReference>
<reference evidence="12" key="1">
    <citation type="submission" date="2023-07" db="EMBL/GenBank/DDBJ databases">
        <title>Novel species in the genus Lipingzhangella isolated from Sambhar Salt Lake.</title>
        <authorList>
            <person name="Jiya N."/>
            <person name="Kajale S."/>
            <person name="Sharma A."/>
        </authorList>
    </citation>
    <scope>NUCLEOTIDE SEQUENCE [LARGE SCALE GENOMIC DNA]</scope>
    <source>
        <strain evidence="12">LS1_29</strain>
    </source>
</reference>
<comment type="similarity">
    <text evidence="2 9">Belongs to the SLC41A transporter family.</text>
</comment>
<dbReference type="InterPro" id="IPR036739">
    <property type="entry name" value="SLC41_membr_dom_sf"/>
</dbReference>
<dbReference type="InterPro" id="IPR006669">
    <property type="entry name" value="MgtE_transporter"/>
</dbReference>
<dbReference type="EMBL" id="JAVLVT010000005">
    <property type="protein sequence ID" value="MDS1271015.1"/>
    <property type="molecule type" value="Genomic_DNA"/>
</dbReference>
<gene>
    <name evidence="11" type="primary">mgtE</name>
    <name evidence="11" type="ORF">RIF23_11970</name>
</gene>
<dbReference type="Pfam" id="PF01769">
    <property type="entry name" value="MgtE"/>
    <property type="match status" value="1"/>
</dbReference>
<comment type="subunit">
    <text evidence="9">Homodimer.</text>
</comment>
<organism evidence="11 12">
    <name type="scientific">Lipingzhangella rawalii</name>
    <dbReference type="NCBI Taxonomy" id="2055835"/>
    <lineage>
        <taxon>Bacteria</taxon>
        <taxon>Bacillati</taxon>
        <taxon>Actinomycetota</taxon>
        <taxon>Actinomycetes</taxon>
        <taxon>Streptosporangiales</taxon>
        <taxon>Nocardiopsidaceae</taxon>
        <taxon>Lipingzhangella</taxon>
    </lineage>
</organism>
<keyword evidence="9" id="KW-1003">Cell membrane</keyword>
<evidence type="ECO:0000256" key="9">
    <source>
        <dbReference type="RuleBase" id="RU362011"/>
    </source>
</evidence>
<keyword evidence="6 9" id="KW-1133">Transmembrane helix</keyword>
<dbReference type="Gene3D" id="1.25.60.10">
    <property type="entry name" value="MgtE N-terminal domain-like"/>
    <property type="match status" value="1"/>
</dbReference>